<proteinExistence type="predicted"/>
<dbReference type="OrthoDB" id="8001925at2"/>
<dbReference type="AlphaFoldDB" id="A0A6L6IH77"/>
<dbReference type="EMBL" id="WMJZ01000008">
    <property type="protein sequence ID" value="MTH46222.1"/>
    <property type="molecule type" value="Genomic_DNA"/>
</dbReference>
<evidence type="ECO:0000313" key="1">
    <source>
        <dbReference type="EMBL" id="MTH46222.1"/>
    </source>
</evidence>
<sequence length="30" mass="3263">MTTCNQQATAQTLQGEARKSYMSACLKKVA</sequence>
<comment type="caution">
    <text evidence="1">The sequence shown here is derived from an EMBL/GenBank/DDBJ whole genome shotgun (WGS) entry which is preliminary data.</text>
</comment>
<gene>
    <name evidence="1" type="ORF">GJV78_08160</name>
</gene>
<name>A0A6L6IH77_9ENTR</name>
<keyword evidence="2" id="KW-1185">Reference proteome</keyword>
<accession>A0A6L6IH77</accession>
<organism evidence="1 2">
    <name type="scientific">Intestinirhabdus alba</name>
    <dbReference type="NCBI Taxonomy" id="2899544"/>
    <lineage>
        <taxon>Bacteria</taxon>
        <taxon>Pseudomonadati</taxon>
        <taxon>Pseudomonadota</taxon>
        <taxon>Gammaproteobacteria</taxon>
        <taxon>Enterobacterales</taxon>
        <taxon>Enterobacteriaceae</taxon>
        <taxon>Intestinirhabdus</taxon>
    </lineage>
</organism>
<protein>
    <recommendedName>
        <fullName evidence="3">Phosphate starvation-inducible protein PsiF</fullName>
    </recommendedName>
</protein>
<evidence type="ECO:0000313" key="2">
    <source>
        <dbReference type="Proteomes" id="UP000477739"/>
    </source>
</evidence>
<dbReference type="Proteomes" id="UP000477739">
    <property type="component" value="Unassembled WGS sequence"/>
</dbReference>
<dbReference type="Pfam" id="PF07769">
    <property type="entry name" value="PsiF_repeat"/>
    <property type="match status" value="1"/>
</dbReference>
<reference evidence="1 2" key="1">
    <citation type="submission" date="2019-11" db="EMBL/GenBank/DDBJ databases">
        <title>Escherichia alba sp. nov. isolated from the gut of plastic-eating superworms Zophobas atratus.</title>
        <authorList>
            <person name="Yang Y."/>
        </authorList>
    </citation>
    <scope>NUCLEOTIDE SEQUENCE [LARGE SCALE GENOMIC DNA]</scope>
    <source>
        <strain evidence="2">BIT-B35</strain>
    </source>
</reference>
<evidence type="ECO:0008006" key="3">
    <source>
        <dbReference type="Google" id="ProtNLM"/>
    </source>
</evidence>
<dbReference type="InterPro" id="IPR011690">
    <property type="entry name" value="P_starv_induced_PsiF"/>
</dbReference>